<accession>A0A4Y2T900</accession>
<protein>
    <submittedName>
        <fullName evidence="3">Putative RNA-directed DNA polymerase from transposon BS</fullName>
    </submittedName>
</protein>
<keyword evidence="3" id="KW-0695">RNA-directed DNA polymerase</keyword>
<dbReference type="Pfam" id="PF00078">
    <property type="entry name" value="RVT_1"/>
    <property type="match status" value="1"/>
</dbReference>
<dbReference type="OrthoDB" id="410155at2759"/>
<evidence type="ECO:0000259" key="2">
    <source>
        <dbReference type="PROSITE" id="PS50878"/>
    </source>
</evidence>
<dbReference type="CDD" id="cd01650">
    <property type="entry name" value="RT_nLTR_like"/>
    <property type="match status" value="1"/>
</dbReference>
<keyword evidence="1" id="KW-0175">Coiled coil</keyword>
<keyword evidence="3" id="KW-0808">Transferase</keyword>
<sequence length="484" mass="55138">MVKKSTATYIHANIKDLIKTRNKTKKAWQTLRNPLIKTELNRIEKLIKKLDKNSRQKDQTEELEALNTEDGTLWRKTKIMRKKAQKIPALLGENGFAYSDSIKAETIALSLEKQFLLNDLSHRETENEVKKSTENFSTLPLTNNQIDNLKCIQPSEVIKVIKNLNIKKACGLDCITNKMLKNLPCTMIFEFTEIINNIFKFNYFPKAWKTAVVVPILKPGKDPTQPENYRPISLLSTLSKLTENFILDKLNEHLAENKILCPEQFGFRKSLTTTHQLLRVVEYITSGFEKGECTGAVFLDVQKAFDRVWIQGLIHKLIGYKTPPHLLQLLKSYLKERKFAVKIGNSISEAKIMRAGIPQGGKISPVLYSLYVNDIPKTHKTLLEQVKKNYHIQRYEFSQQQQLLFTGTSSCSAPATIPQDPDRSHPHILCLQQQQQTIQLPELKVSSITNVPLPGIRPPSGAMGPKNYLFTVSLKNSIYPSTPI</sequence>
<evidence type="ECO:0000256" key="1">
    <source>
        <dbReference type="SAM" id="Coils"/>
    </source>
</evidence>
<gene>
    <name evidence="3" type="primary">RTase_360</name>
    <name evidence="3" type="ORF">AVEN_217215_1</name>
</gene>
<feature type="coiled-coil region" evidence="1">
    <location>
        <begin position="36"/>
        <end position="63"/>
    </location>
</feature>
<dbReference type="Proteomes" id="UP000499080">
    <property type="component" value="Unassembled WGS sequence"/>
</dbReference>
<keyword evidence="3" id="KW-0548">Nucleotidyltransferase</keyword>
<dbReference type="PANTHER" id="PTHR19446">
    <property type="entry name" value="REVERSE TRANSCRIPTASES"/>
    <property type="match status" value="1"/>
</dbReference>
<dbReference type="InterPro" id="IPR043502">
    <property type="entry name" value="DNA/RNA_pol_sf"/>
</dbReference>
<evidence type="ECO:0000313" key="3">
    <source>
        <dbReference type="EMBL" id="GBN97052.1"/>
    </source>
</evidence>
<proteinExistence type="predicted"/>
<keyword evidence="4" id="KW-1185">Reference proteome</keyword>
<name>A0A4Y2T900_ARAVE</name>
<organism evidence="3 4">
    <name type="scientific">Araneus ventricosus</name>
    <name type="common">Orbweaver spider</name>
    <name type="synonym">Epeira ventricosa</name>
    <dbReference type="NCBI Taxonomy" id="182803"/>
    <lineage>
        <taxon>Eukaryota</taxon>
        <taxon>Metazoa</taxon>
        <taxon>Ecdysozoa</taxon>
        <taxon>Arthropoda</taxon>
        <taxon>Chelicerata</taxon>
        <taxon>Arachnida</taxon>
        <taxon>Araneae</taxon>
        <taxon>Araneomorphae</taxon>
        <taxon>Entelegynae</taxon>
        <taxon>Araneoidea</taxon>
        <taxon>Araneidae</taxon>
        <taxon>Araneus</taxon>
    </lineage>
</organism>
<dbReference type="GO" id="GO:0003964">
    <property type="term" value="F:RNA-directed DNA polymerase activity"/>
    <property type="evidence" value="ECO:0007669"/>
    <property type="project" value="UniProtKB-KW"/>
</dbReference>
<reference evidence="3 4" key="1">
    <citation type="journal article" date="2019" name="Sci. Rep.">
        <title>Orb-weaving spider Araneus ventricosus genome elucidates the spidroin gene catalogue.</title>
        <authorList>
            <person name="Kono N."/>
            <person name="Nakamura H."/>
            <person name="Ohtoshi R."/>
            <person name="Moran D.A.P."/>
            <person name="Shinohara A."/>
            <person name="Yoshida Y."/>
            <person name="Fujiwara M."/>
            <person name="Mori M."/>
            <person name="Tomita M."/>
            <person name="Arakawa K."/>
        </authorList>
    </citation>
    <scope>NUCLEOTIDE SEQUENCE [LARGE SCALE GENOMIC DNA]</scope>
</reference>
<evidence type="ECO:0000313" key="4">
    <source>
        <dbReference type="Proteomes" id="UP000499080"/>
    </source>
</evidence>
<comment type="caution">
    <text evidence="3">The sequence shown here is derived from an EMBL/GenBank/DDBJ whole genome shotgun (WGS) entry which is preliminary data.</text>
</comment>
<dbReference type="InterPro" id="IPR000477">
    <property type="entry name" value="RT_dom"/>
</dbReference>
<dbReference type="SUPFAM" id="SSF56672">
    <property type="entry name" value="DNA/RNA polymerases"/>
    <property type="match status" value="1"/>
</dbReference>
<feature type="domain" description="Reverse transcriptase" evidence="2">
    <location>
        <begin position="197"/>
        <end position="467"/>
    </location>
</feature>
<dbReference type="AlphaFoldDB" id="A0A4Y2T900"/>
<dbReference type="PROSITE" id="PS50878">
    <property type="entry name" value="RT_POL"/>
    <property type="match status" value="1"/>
</dbReference>
<dbReference type="EMBL" id="BGPR01026937">
    <property type="protein sequence ID" value="GBN97052.1"/>
    <property type="molecule type" value="Genomic_DNA"/>
</dbReference>